<comment type="caution">
    <text evidence="13">The sequence shown here is derived from an EMBL/GenBank/DDBJ whole genome shotgun (WGS) entry which is preliminary data.</text>
</comment>
<evidence type="ECO:0000256" key="1">
    <source>
        <dbReference type="ARBA" id="ARBA00004651"/>
    </source>
</evidence>
<dbReference type="PANTHER" id="PTHR30081">
    <property type="entry name" value="PROTEIN-EXPORT MEMBRANE PROTEIN SEC"/>
    <property type="match status" value="1"/>
</dbReference>
<sequence>MRRNLFIGFVLIIILTVLSGLIVWPTGPNLKIGRYFKEIKMHEGLDLQGGSHLVYELDLSKIDKNDVDNSVSGVINVIDRRINALGVSEPVIQSAKIGDKSSVIVELPGISSIDEAISLIGKTAQLEFWEQEINISPELNTTNVPLAWKPTQLNGSHLKRADVQFDQQSGEPQVSLEFNNEGKDLFSEITKKNLQKPVAIVLDNEIISAPTVQSVIEDGNAIISGKFTIQEAKKLAIELNAGALPVPVKLVEQRNVGATLGIESVKQSLLAGLIGIILIAIFMILNYKFPGFLAVIALGIYILLVLSLFKLIPVVLTLAGIAGFILSIGMAVDANVLVFERMKEELREGKTIGAAVNEGFKRAWLSIRDSNVSSLITCLILYYTTTGIVRGFAVTLAIGILVSMFTAITITRTLLRLAVTTRLERIREIT</sequence>
<feature type="transmembrane region" description="Helical" evidence="9">
    <location>
        <begin position="371"/>
        <end position="389"/>
    </location>
</feature>
<feature type="domain" description="Protein export membrane protein SecD/SecF C-terminal" evidence="10">
    <location>
        <begin position="251"/>
        <end position="416"/>
    </location>
</feature>
<feature type="transmembrane region" description="Helical" evidence="9">
    <location>
        <begin position="268"/>
        <end position="285"/>
    </location>
</feature>
<dbReference type="GO" id="GO:0015450">
    <property type="term" value="F:protein-transporting ATPase activity"/>
    <property type="evidence" value="ECO:0007669"/>
    <property type="project" value="InterPro"/>
</dbReference>
<protein>
    <recommendedName>
        <fullName evidence="9">Protein translocase subunit SecD</fullName>
    </recommendedName>
</protein>
<proteinExistence type="inferred from homology"/>
<dbReference type="Gene3D" id="1.20.1640.10">
    <property type="entry name" value="Multidrug efflux transporter AcrB transmembrane domain"/>
    <property type="match status" value="1"/>
</dbReference>
<evidence type="ECO:0000256" key="2">
    <source>
        <dbReference type="ARBA" id="ARBA00022448"/>
    </source>
</evidence>
<dbReference type="GO" id="GO:0006605">
    <property type="term" value="P:protein targeting"/>
    <property type="evidence" value="ECO:0007669"/>
    <property type="project" value="UniProtKB-UniRule"/>
</dbReference>
<keyword evidence="6 9" id="KW-1133">Transmembrane helix</keyword>
<evidence type="ECO:0000256" key="5">
    <source>
        <dbReference type="ARBA" id="ARBA00022927"/>
    </source>
</evidence>
<dbReference type="EMBL" id="MEZV01000009">
    <property type="protein sequence ID" value="OGD67797.1"/>
    <property type="molecule type" value="Genomic_DNA"/>
</dbReference>
<feature type="domain" description="Protein translocase subunit SecDF P1" evidence="11">
    <location>
        <begin position="73"/>
        <end position="130"/>
    </location>
</feature>
<gene>
    <name evidence="9" type="primary">secD</name>
    <name evidence="13" type="ORF">A3F08_01375</name>
</gene>
<comment type="caution">
    <text evidence="9">Lacks conserved residue(s) required for the propagation of feature annotation.</text>
</comment>
<dbReference type="InterPro" id="IPR048631">
    <property type="entry name" value="SecD_1st"/>
</dbReference>
<keyword evidence="8 9" id="KW-0472">Membrane</keyword>
<dbReference type="InterPro" id="IPR001036">
    <property type="entry name" value="Acrflvin-R"/>
</dbReference>
<comment type="similarity">
    <text evidence="9">Belongs to the SecD/SecF family. SecD subfamily.</text>
</comment>
<dbReference type="HAMAP" id="MF_01463_B">
    <property type="entry name" value="SecD_B"/>
    <property type="match status" value="1"/>
</dbReference>
<evidence type="ECO:0000313" key="14">
    <source>
        <dbReference type="Proteomes" id="UP000176451"/>
    </source>
</evidence>
<dbReference type="PANTHER" id="PTHR30081:SF1">
    <property type="entry name" value="PROTEIN TRANSLOCASE SUBUNIT SECD"/>
    <property type="match status" value="1"/>
</dbReference>
<evidence type="ECO:0000256" key="7">
    <source>
        <dbReference type="ARBA" id="ARBA00023010"/>
    </source>
</evidence>
<keyword evidence="5 9" id="KW-0653">Protein transport</keyword>
<keyword evidence="3 9" id="KW-1003">Cell membrane</keyword>
<dbReference type="PRINTS" id="PR00702">
    <property type="entry name" value="ACRIFLAVINRP"/>
</dbReference>
<dbReference type="InterPro" id="IPR022813">
    <property type="entry name" value="SecD/SecF_arch_bac"/>
</dbReference>
<dbReference type="SUPFAM" id="SSF82866">
    <property type="entry name" value="Multidrug efflux transporter AcrB transmembrane domain"/>
    <property type="match status" value="1"/>
</dbReference>
<feature type="transmembrane region" description="Helical" evidence="9">
    <location>
        <begin position="395"/>
        <end position="415"/>
    </location>
</feature>
<accession>A0A1F5EK50</accession>
<dbReference type="InterPro" id="IPR048634">
    <property type="entry name" value="SecD_SecF_C"/>
</dbReference>
<reference evidence="13 14" key="1">
    <citation type="journal article" date="2016" name="Nat. Commun.">
        <title>Thousands of microbial genomes shed light on interconnected biogeochemical processes in an aquifer system.</title>
        <authorList>
            <person name="Anantharaman K."/>
            <person name="Brown C.T."/>
            <person name="Hug L.A."/>
            <person name="Sharon I."/>
            <person name="Castelle C.J."/>
            <person name="Probst A.J."/>
            <person name="Thomas B.C."/>
            <person name="Singh A."/>
            <person name="Wilkins M.J."/>
            <person name="Karaoz U."/>
            <person name="Brodie E.L."/>
            <person name="Williams K.H."/>
            <person name="Hubbard S.S."/>
            <person name="Banfield J.F."/>
        </authorList>
    </citation>
    <scope>NUCLEOTIDE SEQUENCE [LARGE SCALE GENOMIC DNA]</scope>
</reference>
<evidence type="ECO:0000256" key="9">
    <source>
        <dbReference type="HAMAP-Rule" id="MF_01463"/>
    </source>
</evidence>
<feature type="transmembrane region" description="Helical" evidence="9">
    <location>
        <begin position="318"/>
        <end position="339"/>
    </location>
</feature>
<evidence type="ECO:0000256" key="8">
    <source>
        <dbReference type="ARBA" id="ARBA00023136"/>
    </source>
</evidence>
<comment type="subcellular location">
    <subcellularLocation>
        <location evidence="1 9">Cell membrane</location>
        <topology evidence="1 9">Multi-pass membrane protein</topology>
    </subcellularLocation>
</comment>
<keyword evidence="2 9" id="KW-0813">Transport</keyword>
<evidence type="ECO:0000256" key="6">
    <source>
        <dbReference type="ARBA" id="ARBA00022989"/>
    </source>
</evidence>
<evidence type="ECO:0000259" key="11">
    <source>
        <dbReference type="Pfam" id="PF21760"/>
    </source>
</evidence>
<evidence type="ECO:0000313" key="13">
    <source>
        <dbReference type="EMBL" id="OGD67797.1"/>
    </source>
</evidence>
<dbReference type="NCBIfam" id="TIGR00916">
    <property type="entry name" value="2A0604s01"/>
    <property type="match status" value="1"/>
</dbReference>
<feature type="domain" description="SecDF P1 head subdomain" evidence="12">
    <location>
        <begin position="148"/>
        <end position="246"/>
    </location>
</feature>
<dbReference type="InterPro" id="IPR055344">
    <property type="entry name" value="SecD_SecF_C_bact"/>
</dbReference>
<comment type="function">
    <text evidence="9">Part of the Sec protein translocase complex. Interacts with the SecYEG preprotein conducting channel. SecDF uses the proton motive force (PMF) to complete protein translocation after the ATP-dependent function of SecA.</text>
</comment>
<dbReference type="NCBIfam" id="TIGR01129">
    <property type="entry name" value="secD"/>
    <property type="match status" value="1"/>
</dbReference>
<dbReference type="GO" id="GO:0065002">
    <property type="term" value="P:intracellular protein transmembrane transport"/>
    <property type="evidence" value="ECO:0007669"/>
    <property type="project" value="UniProtKB-UniRule"/>
</dbReference>
<evidence type="ECO:0000259" key="12">
    <source>
        <dbReference type="Pfam" id="PF22599"/>
    </source>
</evidence>
<dbReference type="GO" id="GO:0043952">
    <property type="term" value="P:protein transport by the Sec complex"/>
    <property type="evidence" value="ECO:0007669"/>
    <property type="project" value="UniProtKB-UniRule"/>
</dbReference>
<dbReference type="Pfam" id="PF21760">
    <property type="entry name" value="SecD_1st"/>
    <property type="match status" value="1"/>
</dbReference>
<dbReference type="GO" id="GO:0005886">
    <property type="term" value="C:plasma membrane"/>
    <property type="evidence" value="ECO:0007669"/>
    <property type="project" value="UniProtKB-SubCell"/>
</dbReference>
<feature type="transmembrane region" description="Helical" evidence="9">
    <location>
        <begin position="292"/>
        <end position="312"/>
    </location>
</feature>
<dbReference type="Gene3D" id="3.30.70.3220">
    <property type="match status" value="1"/>
</dbReference>
<keyword evidence="4 9" id="KW-0812">Transmembrane</keyword>
<dbReference type="Pfam" id="PF02355">
    <property type="entry name" value="SecD_SecF_C"/>
    <property type="match status" value="1"/>
</dbReference>
<organism evidence="13 14">
    <name type="scientific">Candidatus Berkelbacteria bacterium RIFCSPHIGHO2_12_FULL_36_9</name>
    <dbReference type="NCBI Taxonomy" id="1797469"/>
    <lineage>
        <taxon>Bacteria</taxon>
        <taxon>Candidatus Berkelbacteria</taxon>
    </lineage>
</organism>
<keyword evidence="7 9" id="KW-0811">Translocation</keyword>
<dbReference type="InterPro" id="IPR005791">
    <property type="entry name" value="SecD"/>
</dbReference>
<dbReference type="STRING" id="1797469.A3F08_01375"/>
<evidence type="ECO:0000256" key="3">
    <source>
        <dbReference type="ARBA" id="ARBA00022475"/>
    </source>
</evidence>
<dbReference type="Pfam" id="PF22599">
    <property type="entry name" value="SecDF_P1_head"/>
    <property type="match status" value="1"/>
</dbReference>
<evidence type="ECO:0000256" key="4">
    <source>
        <dbReference type="ARBA" id="ARBA00022692"/>
    </source>
</evidence>
<name>A0A1F5EK50_9BACT</name>
<evidence type="ECO:0000259" key="10">
    <source>
        <dbReference type="Pfam" id="PF02355"/>
    </source>
</evidence>
<dbReference type="Proteomes" id="UP000176451">
    <property type="component" value="Unassembled WGS sequence"/>
</dbReference>
<dbReference type="AlphaFoldDB" id="A0A1F5EK50"/>
<dbReference type="InterPro" id="IPR054384">
    <property type="entry name" value="SecDF_P1_head"/>
</dbReference>
<comment type="subunit">
    <text evidence="9">Forms a complex with SecF. Part of the essential Sec protein translocation apparatus which comprises SecA, SecYEG and auxiliary proteins SecDF. Other proteins may also be involved.</text>
</comment>
<dbReference type="FunFam" id="1.20.1640.10:FF:000004">
    <property type="entry name" value="Protein translocase subunit SecD"/>
    <property type="match status" value="1"/>
</dbReference>